<protein>
    <submittedName>
        <fullName evidence="5">Disease resistance RPP13-like protein 1</fullName>
    </submittedName>
</protein>
<keyword evidence="6" id="KW-1185">Reference proteome</keyword>
<accession>A0A371H1J6</accession>
<keyword evidence="1" id="KW-0677">Repeat</keyword>
<dbReference type="Proteomes" id="UP000257109">
    <property type="component" value="Unassembled WGS sequence"/>
</dbReference>
<dbReference type="STRING" id="157652.A0A371H1J6"/>
<dbReference type="EMBL" id="QJKJ01003834">
    <property type="protein sequence ID" value="RDX96688.1"/>
    <property type="molecule type" value="Genomic_DNA"/>
</dbReference>
<evidence type="ECO:0000256" key="3">
    <source>
        <dbReference type="ARBA" id="ARBA00022821"/>
    </source>
</evidence>
<organism evidence="5 6">
    <name type="scientific">Mucuna pruriens</name>
    <name type="common">Velvet bean</name>
    <name type="synonym">Dolichos pruriens</name>
    <dbReference type="NCBI Taxonomy" id="157652"/>
    <lineage>
        <taxon>Eukaryota</taxon>
        <taxon>Viridiplantae</taxon>
        <taxon>Streptophyta</taxon>
        <taxon>Embryophyta</taxon>
        <taxon>Tracheophyta</taxon>
        <taxon>Spermatophyta</taxon>
        <taxon>Magnoliopsida</taxon>
        <taxon>eudicotyledons</taxon>
        <taxon>Gunneridae</taxon>
        <taxon>Pentapetalae</taxon>
        <taxon>rosids</taxon>
        <taxon>fabids</taxon>
        <taxon>Fabales</taxon>
        <taxon>Fabaceae</taxon>
        <taxon>Papilionoideae</taxon>
        <taxon>50 kb inversion clade</taxon>
        <taxon>NPAAA clade</taxon>
        <taxon>indigoferoid/millettioid clade</taxon>
        <taxon>Phaseoleae</taxon>
        <taxon>Mucuna</taxon>
    </lineage>
</organism>
<evidence type="ECO:0000256" key="2">
    <source>
        <dbReference type="ARBA" id="ARBA00022741"/>
    </source>
</evidence>
<evidence type="ECO:0000313" key="6">
    <source>
        <dbReference type="Proteomes" id="UP000257109"/>
    </source>
</evidence>
<keyword evidence="3" id="KW-0611">Plant defense</keyword>
<dbReference type="GO" id="GO:0006952">
    <property type="term" value="P:defense response"/>
    <property type="evidence" value="ECO:0007669"/>
    <property type="project" value="UniProtKB-KW"/>
</dbReference>
<feature type="domain" description="Disease resistance N-terminal" evidence="4">
    <location>
        <begin position="15"/>
        <end position="101"/>
    </location>
</feature>
<feature type="non-terminal residue" evidence="5">
    <location>
        <position position="109"/>
    </location>
</feature>
<sequence length="109" mass="12388">MPVLETLGGALFGAVLQALFDKLDSRQVLDYFRGRELDEKLLKNLKRKLLSINALVHDAELKQISDSLVKAWLDEVRDALLDAEDLLDEIDFEFTKCKMEAEYQTSAGE</sequence>
<dbReference type="Gene3D" id="1.20.5.4130">
    <property type="match status" value="1"/>
</dbReference>
<dbReference type="Pfam" id="PF18052">
    <property type="entry name" value="Rx_N"/>
    <property type="match status" value="1"/>
</dbReference>
<evidence type="ECO:0000256" key="1">
    <source>
        <dbReference type="ARBA" id="ARBA00022737"/>
    </source>
</evidence>
<comment type="caution">
    <text evidence="5">The sequence shown here is derived from an EMBL/GenBank/DDBJ whole genome shotgun (WGS) entry which is preliminary data.</text>
</comment>
<keyword evidence="2" id="KW-0547">Nucleotide-binding</keyword>
<dbReference type="GO" id="GO:0000166">
    <property type="term" value="F:nucleotide binding"/>
    <property type="evidence" value="ECO:0007669"/>
    <property type="project" value="UniProtKB-KW"/>
</dbReference>
<proteinExistence type="predicted"/>
<gene>
    <name evidence="5" type="primary">RPPL1</name>
    <name evidence="5" type="ORF">CR513_20617</name>
</gene>
<dbReference type="OrthoDB" id="1743675at2759"/>
<feature type="non-terminal residue" evidence="5">
    <location>
        <position position="1"/>
    </location>
</feature>
<dbReference type="InterPro" id="IPR041118">
    <property type="entry name" value="Rx_N"/>
</dbReference>
<evidence type="ECO:0000313" key="5">
    <source>
        <dbReference type="EMBL" id="RDX96688.1"/>
    </source>
</evidence>
<dbReference type="AlphaFoldDB" id="A0A371H1J6"/>
<reference evidence="5" key="1">
    <citation type="submission" date="2018-05" db="EMBL/GenBank/DDBJ databases">
        <title>Draft genome of Mucuna pruriens seed.</title>
        <authorList>
            <person name="Nnadi N.E."/>
            <person name="Vos R."/>
            <person name="Hasami M.H."/>
            <person name="Devisetty U.K."/>
            <person name="Aguiy J.C."/>
        </authorList>
    </citation>
    <scope>NUCLEOTIDE SEQUENCE [LARGE SCALE GENOMIC DNA]</scope>
    <source>
        <strain evidence="5">JCA_2017</strain>
    </source>
</reference>
<evidence type="ECO:0000259" key="4">
    <source>
        <dbReference type="Pfam" id="PF18052"/>
    </source>
</evidence>
<name>A0A371H1J6_MUCPR</name>